<gene>
    <name evidence="2" type="ORF">CD32_14885</name>
</gene>
<dbReference type="EMBL" id="JPVP01000057">
    <property type="protein sequence ID" value="KGR83968.1"/>
    <property type="molecule type" value="Genomic_DNA"/>
</dbReference>
<comment type="caution">
    <text evidence="2">The sequence shown here is derived from an EMBL/GenBank/DDBJ whole genome shotgun (WGS) entry which is preliminary data.</text>
</comment>
<dbReference type="Proteomes" id="UP000030437">
    <property type="component" value="Unassembled WGS sequence"/>
</dbReference>
<keyword evidence="1" id="KW-1133">Transmembrane helix</keyword>
<feature type="transmembrane region" description="Helical" evidence="1">
    <location>
        <begin position="39"/>
        <end position="57"/>
    </location>
</feature>
<feature type="transmembrane region" description="Helical" evidence="1">
    <location>
        <begin position="7"/>
        <end position="33"/>
    </location>
</feature>
<evidence type="ECO:0000256" key="1">
    <source>
        <dbReference type="SAM" id="Phobius"/>
    </source>
</evidence>
<evidence type="ECO:0000313" key="2">
    <source>
        <dbReference type="EMBL" id="KGR83968.1"/>
    </source>
</evidence>
<accession>A0A0A3IMD7</accession>
<evidence type="ECO:0000313" key="3">
    <source>
        <dbReference type="Proteomes" id="UP000030437"/>
    </source>
</evidence>
<keyword evidence="1" id="KW-0472">Membrane</keyword>
<reference evidence="2 3" key="1">
    <citation type="submission" date="2014-02" db="EMBL/GenBank/DDBJ databases">
        <title>Draft genome sequence of Lysinibacillus odysseyi NBRC 100172.</title>
        <authorList>
            <person name="Zhang F."/>
            <person name="Wang G."/>
            <person name="Zhang L."/>
        </authorList>
    </citation>
    <scope>NUCLEOTIDE SEQUENCE [LARGE SCALE GENOMIC DNA]</scope>
    <source>
        <strain evidence="2 3">NBRC 100172</strain>
    </source>
</reference>
<sequence length="72" mass="7759">MNKAKVVMFFYALAALLSMIGIGFFVSLVFMAGTNEYDTIGIVGILACIIAVCLVFMTGMKQKKKFIAAGLL</sequence>
<dbReference type="RefSeq" id="WP_036155965.1">
    <property type="nucleotide sequence ID" value="NZ_AVCX01000004.1"/>
</dbReference>
<dbReference type="AlphaFoldDB" id="A0A0A3IMD7"/>
<name>A0A0A3IMD7_9BACI</name>
<dbReference type="OrthoDB" id="2679959at2"/>
<keyword evidence="1" id="KW-0812">Transmembrane</keyword>
<organism evidence="2 3">
    <name type="scientific">Lysinibacillus odysseyi 34hs-1 = NBRC 100172</name>
    <dbReference type="NCBI Taxonomy" id="1220589"/>
    <lineage>
        <taxon>Bacteria</taxon>
        <taxon>Bacillati</taxon>
        <taxon>Bacillota</taxon>
        <taxon>Bacilli</taxon>
        <taxon>Bacillales</taxon>
        <taxon>Bacillaceae</taxon>
        <taxon>Lysinibacillus</taxon>
    </lineage>
</organism>
<proteinExistence type="predicted"/>
<protein>
    <submittedName>
        <fullName evidence="2">Uncharacterized protein</fullName>
    </submittedName>
</protein>
<dbReference type="STRING" id="1220589.CD32_14885"/>
<keyword evidence="3" id="KW-1185">Reference proteome</keyword>